<sequence length="53" mass="6244">MTKQKKHKLLYPPRYPRGDPRNYERMQAGGNLSRMIKRYGKLAGKEARVAVRK</sequence>
<protein>
    <submittedName>
        <fullName evidence="2">Uncharacterized protein</fullName>
    </submittedName>
</protein>
<reference evidence="2" key="1">
    <citation type="journal article" date="2014" name="Front. Microbiol.">
        <title>High frequency of phylogenetically diverse reductive dehalogenase-homologous genes in deep subseafloor sedimentary metagenomes.</title>
        <authorList>
            <person name="Kawai M."/>
            <person name="Futagami T."/>
            <person name="Toyoda A."/>
            <person name="Takaki Y."/>
            <person name="Nishi S."/>
            <person name="Hori S."/>
            <person name="Arai W."/>
            <person name="Tsubouchi T."/>
            <person name="Morono Y."/>
            <person name="Uchiyama I."/>
            <person name="Ito T."/>
            <person name="Fujiyama A."/>
            <person name="Inagaki F."/>
            <person name="Takami H."/>
        </authorList>
    </citation>
    <scope>NUCLEOTIDE SEQUENCE</scope>
    <source>
        <strain evidence="2">Expedition CK06-06</strain>
    </source>
</reference>
<dbReference type="EMBL" id="BARW01003334">
    <property type="protein sequence ID" value="GAI65957.1"/>
    <property type="molecule type" value="Genomic_DNA"/>
</dbReference>
<comment type="caution">
    <text evidence="2">The sequence shown here is derived from an EMBL/GenBank/DDBJ whole genome shotgun (WGS) entry which is preliminary data.</text>
</comment>
<organism evidence="2">
    <name type="scientific">marine sediment metagenome</name>
    <dbReference type="NCBI Taxonomy" id="412755"/>
    <lineage>
        <taxon>unclassified sequences</taxon>
        <taxon>metagenomes</taxon>
        <taxon>ecological metagenomes</taxon>
    </lineage>
</organism>
<name>X1QBW6_9ZZZZ</name>
<gene>
    <name evidence="2" type="ORF">S12H4_08582</name>
</gene>
<dbReference type="AlphaFoldDB" id="X1QBW6"/>
<evidence type="ECO:0000313" key="2">
    <source>
        <dbReference type="EMBL" id="GAI65957.1"/>
    </source>
</evidence>
<feature type="region of interest" description="Disordered" evidence="1">
    <location>
        <begin position="1"/>
        <end position="29"/>
    </location>
</feature>
<evidence type="ECO:0000256" key="1">
    <source>
        <dbReference type="SAM" id="MobiDB-lite"/>
    </source>
</evidence>
<accession>X1QBW6</accession>
<proteinExistence type="predicted"/>